<evidence type="ECO:0000256" key="1">
    <source>
        <dbReference type="SAM" id="MobiDB-lite"/>
    </source>
</evidence>
<accession>A0A1I7NFB2</accession>
<proteinExistence type="predicted"/>
<dbReference type="Pfam" id="PF06904">
    <property type="entry name" value="Extensin-like_C"/>
    <property type="match status" value="2"/>
</dbReference>
<dbReference type="RefSeq" id="WP_244531178.1">
    <property type="nucleotide sequence ID" value="NZ_FPCH01000002.1"/>
</dbReference>
<dbReference type="Proteomes" id="UP000199423">
    <property type="component" value="Unassembled WGS sequence"/>
</dbReference>
<feature type="compositionally biased region" description="Polar residues" evidence="1">
    <location>
        <begin position="335"/>
        <end position="348"/>
    </location>
</feature>
<dbReference type="InterPro" id="IPR009683">
    <property type="entry name" value="Extensin-like_C"/>
</dbReference>
<feature type="region of interest" description="Disordered" evidence="1">
    <location>
        <begin position="38"/>
        <end position="97"/>
    </location>
</feature>
<keyword evidence="4" id="KW-1185">Reference proteome</keyword>
<feature type="compositionally biased region" description="Low complexity" evidence="1">
    <location>
        <begin position="83"/>
        <end position="93"/>
    </location>
</feature>
<evidence type="ECO:0000259" key="2">
    <source>
        <dbReference type="Pfam" id="PF06904"/>
    </source>
</evidence>
<name>A0A1I7NFB2_9HYPH</name>
<reference evidence="4" key="1">
    <citation type="submission" date="2016-10" db="EMBL/GenBank/DDBJ databases">
        <authorList>
            <person name="Varghese N."/>
            <person name="Submissions S."/>
        </authorList>
    </citation>
    <scope>NUCLEOTIDE SEQUENCE [LARGE SCALE GENOMIC DNA]</scope>
    <source>
        <strain evidence="4">DSM 1565</strain>
    </source>
</reference>
<feature type="region of interest" description="Disordered" evidence="1">
    <location>
        <begin position="328"/>
        <end position="349"/>
    </location>
</feature>
<evidence type="ECO:0000313" key="4">
    <source>
        <dbReference type="Proteomes" id="UP000199423"/>
    </source>
</evidence>
<protein>
    <submittedName>
        <fullName evidence="3">Uncharacterized conserved protein</fullName>
    </submittedName>
</protein>
<sequence length="397" mass="41006">MTTSPSAGHDTRQSRLRYIATAAIFVVSLLVGEMPVDAQAKQKATPPASEATSAAEPGAAAPPVQAPSDAAKAAQKPEDGAKPADPATTAAAPKEPPTWSAAEIADAKAHCAVVLQRIHAVALPHEPIKEGACGTPAPIELISIGQNPQVALSPPAIVTCDLAESLVNWFEGDVQPLARKHLKSEIITIQTMSSYSCRNAYGRKKTKLSEHGLANALDIGGFVTASTKTADVLKDWGKPQRQILAEAAAEQRAAEEAAAKAAGTAIAANPAQAALPSALPSTAGAAVTSLARSTIIDGVSEAEIVATPTLGTSDPVVANKLGGPLVKLNKGAPAQKTSQVGGRSTSNPKPEVKAFLREAHTAACRIFGTTLGPEANDDHRNHFHIDMAQRKFTKICD</sequence>
<dbReference type="EMBL" id="FPCH01000002">
    <property type="protein sequence ID" value="SFV33339.1"/>
    <property type="molecule type" value="Genomic_DNA"/>
</dbReference>
<gene>
    <name evidence="3" type="ORF">SAMN04488557_1933</name>
</gene>
<dbReference type="AlphaFoldDB" id="A0A1I7NFB2"/>
<feature type="domain" description="Extensin-like C-terminal" evidence="2">
    <location>
        <begin position="110"/>
        <end position="248"/>
    </location>
</feature>
<feature type="domain" description="Extensin-like C-terminal" evidence="2">
    <location>
        <begin position="349"/>
        <end position="396"/>
    </location>
</feature>
<feature type="compositionally biased region" description="Low complexity" evidence="1">
    <location>
        <begin position="44"/>
        <end position="67"/>
    </location>
</feature>
<organism evidence="3 4">
    <name type="scientific">Hyphomicrobium facile</name>
    <dbReference type="NCBI Taxonomy" id="51670"/>
    <lineage>
        <taxon>Bacteria</taxon>
        <taxon>Pseudomonadati</taxon>
        <taxon>Pseudomonadota</taxon>
        <taxon>Alphaproteobacteria</taxon>
        <taxon>Hyphomicrobiales</taxon>
        <taxon>Hyphomicrobiaceae</taxon>
        <taxon>Hyphomicrobium</taxon>
    </lineage>
</organism>
<evidence type="ECO:0000313" key="3">
    <source>
        <dbReference type="EMBL" id="SFV33339.1"/>
    </source>
</evidence>
<dbReference type="STRING" id="51670.SAMN04488557_1933"/>